<feature type="short sequence motif" description="GXSXG" evidence="4">
    <location>
        <begin position="37"/>
        <end position="41"/>
    </location>
</feature>
<keyword evidence="2 4" id="KW-0442">Lipid degradation</keyword>
<comment type="caution">
    <text evidence="6">The sequence shown here is derived from an EMBL/GenBank/DDBJ whole genome shotgun (WGS) entry which is preliminary data.</text>
</comment>
<proteinExistence type="predicted"/>
<accession>A0A9D1N845</accession>
<protein>
    <submittedName>
        <fullName evidence="6">Patatin-like phospholipase family protein</fullName>
    </submittedName>
</protein>
<dbReference type="PANTHER" id="PTHR14226">
    <property type="entry name" value="NEUROPATHY TARGET ESTERASE/SWISS CHEESE D.MELANOGASTER"/>
    <property type="match status" value="1"/>
</dbReference>
<dbReference type="InterPro" id="IPR016035">
    <property type="entry name" value="Acyl_Trfase/lysoPLipase"/>
</dbReference>
<dbReference type="InterPro" id="IPR002641">
    <property type="entry name" value="PNPLA_dom"/>
</dbReference>
<keyword evidence="1 4" id="KW-0378">Hydrolase</keyword>
<feature type="short sequence motif" description="GXGXXG" evidence="4">
    <location>
        <begin position="10"/>
        <end position="15"/>
    </location>
</feature>
<dbReference type="Proteomes" id="UP000824130">
    <property type="component" value="Unassembled WGS sequence"/>
</dbReference>
<reference evidence="6" key="2">
    <citation type="journal article" date="2021" name="PeerJ">
        <title>Extensive microbial diversity within the chicken gut microbiome revealed by metagenomics and culture.</title>
        <authorList>
            <person name="Gilroy R."/>
            <person name="Ravi A."/>
            <person name="Getino M."/>
            <person name="Pursley I."/>
            <person name="Horton D.L."/>
            <person name="Alikhan N.F."/>
            <person name="Baker D."/>
            <person name="Gharbi K."/>
            <person name="Hall N."/>
            <person name="Watson M."/>
            <person name="Adriaenssens E.M."/>
            <person name="Foster-Nyarko E."/>
            <person name="Jarju S."/>
            <person name="Secka A."/>
            <person name="Antonio M."/>
            <person name="Oren A."/>
            <person name="Chaudhuri R.R."/>
            <person name="La Ragione R."/>
            <person name="Hildebrand F."/>
            <person name="Pallen M.J."/>
        </authorList>
    </citation>
    <scope>NUCLEOTIDE SEQUENCE</scope>
    <source>
        <strain evidence="6">ChiSjej4B22-8349</strain>
    </source>
</reference>
<evidence type="ECO:0000256" key="2">
    <source>
        <dbReference type="ARBA" id="ARBA00022963"/>
    </source>
</evidence>
<evidence type="ECO:0000313" key="6">
    <source>
        <dbReference type="EMBL" id="HIU96651.1"/>
    </source>
</evidence>
<name>A0A9D1N845_9FIRM</name>
<reference evidence="6" key="1">
    <citation type="submission" date="2020-10" db="EMBL/GenBank/DDBJ databases">
        <authorList>
            <person name="Gilroy R."/>
        </authorList>
    </citation>
    <scope>NUCLEOTIDE SEQUENCE</scope>
    <source>
        <strain evidence="6">ChiSjej4B22-8349</strain>
    </source>
</reference>
<organism evidence="6 7">
    <name type="scientific">Candidatus Allocopromorpha excrementipullorum</name>
    <dbReference type="NCBI Taxonomy" id="2840743"/>
    <lineage>
        <taxon>Bacteria</taxon>
        <taxon>Bacillati</taxon>
        <taxon>Bacillota</taxon>
        <taxon>Clostridia</taxon>
        <taxon>Eubacteriales</taxon>
        <taxon>Eubacteriaceae</taxon>
        <taxon>Eubacteriaceae incertae sedis</taxon>
        <taxon>Candidatus Allocopromorpha</taxon>
    </lineage>
</organism>
<dbReference type="Pfam" id="PF01734">
    <property type="entry name" value="Patatin"/>
    <property type="match status" value="1"/>
</dbReference>
<feature type="active site" description="Nucleophile" evidence="4">
    <location>
        <position position="39"/>
    </location>
</feature>
<evidence type="ECO:0000256" key="3">
    <source>
        <dbReference type="ARBA" id="ARBA00023098"/>
    </source>
</evidence>
<dbReference type="PROSITE" id="PS51635">
    <property type="entry name" value="PNPLA"/>
    <property type="match status" value="1"/>
</dbReference>
<dbReference type="CDD" id="cd07209">
    <property type="entry name" value="Pat_hypo_Ecoli_Z1214_like"/>
    <property type="match status" value="1"/>
</dbReference>
<gene>
    <name evidence="6" type="ORF">IAD25_08120</name>
</gene>
<dbReference type="PANTHER" id="PTHR14226:SF57">
    <property type="entry name" value="BLR7027 PROTEIN"/>
    <property type="match status" value="1"/>
</dbReference>
<dbReference type="SUPFAM" id="SSF52151">
    <property type="entry name" value="FabD/lysophospholipase-like"/>
    <property type="match status" value="1"/>
</dbReference>
<feature type="domain" description="PNPLA" evidence="5">
    <location>
        <begin position="6"/>
        <end position="183"/>
    </location>
</feature>
<dbReference type="Gene3D" id="3.40.1090.10">
    <property type="entry name" value="Cytosolic phospholipase A2 catalytic domain"/>
    <property type="match status" value="2"/>
</dbReference>
<feature type="active site" description="Proton acceptor" evidence="4">
    <location>
        <position position="170"/>
    </location>
</feature>
<evidence type="ECO:0000313" key="7">
    <source>
        <dbReference type="Proteomes" id="UP000824130"/>
    </source>
</evidence>
<evidence type="ECO:0000256" key="1">
    <source>
        <dbReference type="ARBA" id="ARBA00022801"/>
    </source>
</evidence>
<dbReference type="GO" id="GO:0016787">
    <property type="term" value="F:hydrolase activity"/>
    <property type="evidence" value="ECO:0007669"/>
    <property type="project" value="UniProtKB-UniRule"/>
</dbReference>
<evidence type="ECO:0000259" key="5">
    <source>
        <dbReference type="PROSITE" id="PS51635"/>
    </source>
</evidence>
<dbReference type="EMBL" id="DVOB01000172">
    <property type="protein sequence ID" value="HIU96651.1"/>
    <property type="molecule type" value="Genomic_DNA"/>
</dbReference>
<keyword evidence="3 4" id="KW-0443">Lipid metabolism</keyword>
<evidence type="ECO:0000256" key="4">
    <source>
        <dbReference type="PROSITE-ProRule" id="PRU01161"/>
    </source>
</evidence>
<dbReference type="GO" id="GO:0016042">
    <property type="term" value="P:lipid catabolic process"/>
    <property type="evidence" value="ECO:0007669"/>
    <property type="project" value="UniProtKB-UniRule"/>
</dbReference>
<feature type="short sequence motif" description="DGA/G" evidence="4">
    <location>
        <begin position="170"/>
        <end position="172"/>
    </location>
</feature>
<dbReference type="AlphaFoldDB" id="A0A9D1N845"/>
<dbReference type="InterPro" id="IPR050301">
    <property type="entry name" value="NTE"/>
</dbReference>
<sequence length="406" mass="44796">MKKTALVLSGGGSRGAYEIGVWKGLKKLRISIDMAAGTSVGAINGAMVAQKALKQAEHLWLQMETDMIFDIESSGIPSEDAVAYAREIVLHGGAGSTGLAKLLHQYINEDKIRRSSIEYGLVTVQFPSFEKHALYARDIPKGRLTDFIMASASCFPAVRKYDIDGEYFIDGGYRDNLPVSMALAAGADRIIAVDLEAVGTVDRESLNRASIECKEFHLIKSPLPLGNFLTFDRLNTARIMRLGYLDTLRHFGKYDGIRYTFKKGEFSSHQLLGADNAAYFLELDPGEVYTEKRLKAAASTRLKRITDTSRLSEAFSALKEVVSNADTYTGGARAETAGRSKAALKRVMDMARELVDDADLRMALVLSIADSLKEKGEDSAFLHPMIFKMLEQEIQAANFLIREKLI</sequence>